<dbReference type="RefSeq" id="WP_311191401.1">
    <property type="nucleotide sequence ID" value="NZ_CP115541.1"/>
</dbReference>
<evidence type="ECO:0000313" key="2">
    <source>
        <dbReference type="Proteomes" id="UP001302072"/>
    </source>
</evidence>
<name>A0ABY9YMR1_9GAMM</name>
<evidence type="ECO:0000313" key="1">
    <source>
        <dbReference type="EMBL" id="WNH52196.1"/>
    </source>
</evidence>
<gene>
    <name evidence="1" type="ORF">PDM29_17955</name>
</gene>
<keyword evidence="2" id="KW-1185">Reference proteome</keyword>
<protein>
    <submittedName>
        <fullName evidence="1">Uncharacterized protein</fullName>
    </submittedName>
</protein>
<proteinExistence type="predicted"/>
<reference evidence="1 2" key="1">
    <citation type="submission" date="2022-12" db="EMBL/GenBank/DDBJ databases">
        <title>Two new species, Stenotrophomonas aracearum and Stenotrophomonas oahuensis, isolated from Anthurium (Araceae family) in Hawaii.</title>
        <authorList>
            <person name="Chunag S.C."/>
            <person name="Dobhal S."/>
            <person name="Alvarez A."/>
            <person name="Arif M."/>
        </authorList>
    </citation>
    <scope>NUCLEOTIDE SEQUENCE [LARGE SCALE GENOMIC DNA]</scope>
    <source>
        <strain evidence="1 2">A5586</strain>
    </source>
</reference>
<organism evidence="1 2">
    <name type="scientific">Stenotrophomonas oahuensis</name>
    <dbReference type="NCBI Taxonomy" id="3003271"/>
    <lineage>
        <taxon>Bacteria</taxon>
        <taxon>Pseudomonadati</taxon>
        <taxon>Pseudomonadota</taxon>
        <taxon>Gammaproteobacteria</taxon>
        <taxon>Lysobacterales</taxon>
        <taxon>Lysobacteraceae</taxon>
        <taxon>Stenotrophomonas</taxon>
    </lineage>
</organism>
<accession>A0ABY9YMR1</accession>
<dbReference type="EMBL" id="CP115541">
    <property type="protein sequence ID" value="WNH52196.1"/>
    <property type="molecule type" value="Genomic_DNA"/>
</dbReference>
<sequence length="96" mass="10627">MTARDLESAMLARCSAVATGLAPSAQDQREANVFRLAAMVLRSRFPGESVSLMQASERYFALHPDQKLDPADVVRNGWVFSMPRFRDMLSHSLGGK</sequence>
<dbReference type="Proteomes" id="UP001302072">
    <property type="component" value="Chromosome"/>
</dbReference>